<dbReference type="PANTHER" id="PTHR30443:SF0">
    <property type="entry name" value="PHOSPHOETHANOLAMINE TRANSFERASE EPTA"/>
    <property type="match status" value="1"/>
</dbReference>
<keyword evidence="5 8" id="KW-0812">Transmembrane</keyword>
<dbReference type="GO" id="GO:0016740">
    <property type="term" value="F:transferase activity"/>
    <property type="evidence" value="ECO:0007669"/>
    <property type="project" value="UniProtKB-KW"/>
</dbReference>
<dbReference type="InterPro" id="IPR000917">
    <property type="entry name" value="Sulfatase_N"/>
</dbReference>
<comment type="caution">
    <text evidence="11">The sequence shown here is derived from an EMBL/GenBank/DDBJ whole genome shotgun (WGS) entry which is preliminary data.</text>
</comment>
<dbReference type="PANTHER" id="PTHR30443">
    <property type="entry name" value="INNER MEMBRANE PROTEIN"/>
    <property type="match status" value="1"/>
</dbReference>
<feature type="transmembrane region" description="Helical" evidence="8">
    <location>
        <begin position="42"/>
        <end position="69"/>
    </location>
</feature>
<evidence type="ECO:0000259" key="10">
    <source>
        <dbReference type="Pfam" id="PF08019"/>
    </source>
</evidence>
<feature type="domain" description="Phosphoethanolamine transferase N-terminal" evidence="10">
    <location>
        <begin position="61"/>
        <end position="201"/>
    </location>
</feature>
<keyword evidence="6 8" id="KW-1133">Transmembrane helix</keyword>
<dbReference type="SUPFAM" id="SSF53649">
    <property type="entry name" value="Alkaline phosphatase-like"/>
    <property type="match status" value="1"/>
</dbReference>
<sequence>MADLLKNKISLTVMSAVLSVFTLIAYHWPFFRLVTDNVKGDLNGVLITVSLVVLMLALNFFFYTLVLYLGRIVGKCLLALLFVGNAICLYFINTYQVLVTDKMMGNVFNTQYSEASGFFSGQALLYILFLGILPAVYLFMQKTDYGKPKRFFAGAGLSLGLALLIAFGNMTNWPWIDRHATKLGSLLMPWSYTVNSIRFYNAEKKRNRKAIPLPDARIATPGKDVCVLIIGESARRENFSLYGYGKPTNPLLEKDSVTALMAEAAATYTTAGVKAILDHKPTKKLYEILPNYLFRNGVDVTWRTTNWGEPPVHIDKYYKAKDLQKMNPEADGKYDEILLAGLKEEILSCTKDKMLVILHTSTSHGPTYNKKYPAKFEVFTPVCTTVEMAKANPKELMNAYDNTIVYTDYLVHSVIEMLKDVPQRRSCVLFVSDHGESLGEGNLYMHGVPMAVAPKEQIEIPFIVWTSDKNLKIRPDQKVGQYHVFHSVLSFLGIDSPVYDQEKDIFAGNKN</sequence>
<feature type="domain" description="Sulfatase N-terminal" evidence="9">
    <location>
        <begin position="227"/>
        <end position="494"/>
    </location>
</feature>
<keyword evidence="12" id="KW-1185">Reference proteome</keyword>
<evidence type="ECO:0000256" key="5">
    <source>
        <dbReference type="ARBA" id="ARBA00022692"/>
    </source>
</evidence>
<dbReference type="InterPro" id="IPR017850">
    <property type="entry name" value="Alkaline_phosphatase_core_sf"/>
</dbReference>
<dbReference type="Gene3D" id="3.40.720.10">
    <property type="entry name" value="Alkaline Phosphatase, subunit A"/>
    <property type="match status" value="1"/>
</dbReference>
<evidence type="ECO:0000256" key="4">
    <source>
        <dbReference type="ARBA" id="ARBA00022679"/>
    </source>
</evidence>
<dbReference type="InterPro" id="IPR058130">
    <property type="entry name" value="PEA_transf_C"/>
</dbReference>
<feature type="transmembrane region" description="Helical" evidence="8">
    <location>
        <begin position="76"/>
        <end position="98"/>
    </location>
</feature>
<feature type="transmembrane region" description="Helical" evidence="8">
    <location>
        <begin position="151"/>
        <end position="171"/>
    </location>
</feature>
<keyword evidence="4 11" id="KW-0808">Transferase</keyword>
<evidence type="ECO:0000256" key="6">
    <source>
        <dbReference type="ARBA" id="ARBA00022989"/>
    </source>
</evidence>
<dbReference type="CDD" id="cd16017">
    <property type="entry name" value="LptA"/>
    <property type="match status" value="1"/>
</dbReference>
<evidence type="ECO:0000259" key="9">
    <source>
        <dbReference type="Pfam" id="PF00884"/>
    </source>
</evidence>
<dbReference type="InterPro" id="IPR012549">
    <property type="entry name" value="EptA-like_N"/>
</dbReference>
<evidence type="ECO:0000256" key="8">
    <source>
        <dbReference type="SAM" id="Phobius"/>
    </source>
</evidence>
<evidence type="ECO:0000256" key="1">
    <source>
        <dbReference type="ARBA" id="ARBA00004429"/>
    </source>
</evidence>
<feature type="transmembrane region" description="Helical" evidence="8">
    <location>
        <begin position="9"/>
        <end position="30"/>
    </location>
</feature>
<dbReference type="Pfam" id="PF08019">
    <property type="entry name" value="EptA_B_N"/>
    <property type="match status" value="1"/>
</dbReference>
<dbReference type="Proteomes" id="UP001228403">
    <property type="component" value="Unassembled WGS sequence"/>
</dbReference>
<reference evidence="12" key="1">
    <citation type="submission" date="2023-07" db="EMBL/GenBank/DDBJ databases">
        <title>Identification and characterization of horizontal gene transfer across gut microbiota members of farm animals based on homology search.</title>
        <authorList>
            <person name="Schwarzerova J."/>
            <person name="Nykrynova M."/>
            <person name="Jureckova K."/>
            <person name="Cejkova D."/>
            <person name="Rychlik I."/>
        </authorList>
    </citation>
    <scope>NUCLEOTIDE SEQUENCE [LARGE SCALE GENOMIC DNA]</scope>
    <source>
        <strain evidence="12">ET4</strain>
    </source>
</reference>
<dbReference type="Pfam" id="PF00884">
    <property type="entry name" value="Sulfatase"/>
    <property type="match status" value="1"/>
</dbReference>
<name>A0ABT7U9P6_9BACE</name>
<dbReference type="InterPro" id="IPR040423">
    <property type="entry name" value="PEA_transferase"/>
</dbReference>
<keyword evidence="2" id="KW-1003">Cell membrane</keyword>
<proteinExistence type="predicted"/>
<evidence type="ECO:0000313" key="11">
    <source>
        <dbReference type="EMBL" id="MDM8146523.1"/>
    </source>
</evidence>
<gene>
    <name evidence="11" type="primary">eptA</name>
    <name evidence="11" type="ORF">QUW02_11435</name>
</gene>
<organism evidence="11 12">
    <name type="scientific">Bacteroides eggerthii</name>
    <dbReference type="NCBI Taxonomy" id="28111"/>
    <lineage>
        <taxon>Bacteria</taxon>
        <taxon>Pseudomonadati</taxon>
        <taxon>Bacteroidota</taxon>
        <taxon>Bacteroidia</taxon>
        <taxon>Bacteroidales</taxon>
        <taxon>Bacteroidaceae</taxon>
        <taxon>Bacteroides</taxon>
    </lineage>
</organism>
<dbReference type="NCBIfam" id="NF007160">
    <property type="entry name" value="PRK09598.1"/>
    <property type="match status" value="1"/>
</dbReference>
<accession>A0ABT7U9P6</accession>
<dbReference type="EMBL" id="JAUDCF010000034">
    <property type="protein sequence ID" value="MDM8146523.1"/>
    <property type="molecule type" value="Genomic_DNA"/>
</dbReference>
<evidence type="ECO:0000256" key="2">
    <source>
        <dbReference type="ARBA" id="ARBA00022475"/>
    </source>
</evidence>
<evidence type="ECO:0000313" key="12">
    <source>
        <dbReference type="Proteomes" id="UP001228403"/>
    </source>
</evidence>
<keyword evidence="7 8" id="KW-0472">Membrane</keyword>
<evidence type="ECO:0000256" key="7">
    <source>
        <dbReference type="ARBA" id="ARBA00023136"/>
    </source>
</evidence>
<evidence type="ECO:0000256" key="3">
    <source>
        <dbReference type="ARBA" id="ARBA00022519"/>
    </source>
</evidence>
<protein>
    <submittedName>
        <fullName evidence="11">Phosphoethanolamine--lipid A transferase EptA</fullName>
    </submittedName>
</protein>
<feature type="transmembrane region" description="Helical" evidence="8">
    <location>
        <begin position="118"/>
        <end position="139"/>
    </location>
</feature>
<comment type="subcellular location">
    <subcellularLocation>
        <location evidence="1">Cell inner membrane</location>
        <topology evidence="1">Multi-pass membrane protein</topology>
    </subcellularLocation>
</comment>
<keyword evidence="3" id="KW-0997">Cell inner membrane</keyword>